<name>A0ABW3LL71_9BACI</name>
<dbReference type="PROSITE" id="PS51257">
    <property type="entry name" value="PROKAR_LIPOPROTEIN"/>
    <property type="match status" value="1"/>
</dbReference>
<keyword evidence="3" id="KW-1185">Reference proteome</keyword>
<feature type="compositionally biased region" description="Acidic residues" evidence="1">
    <location>
        <begin position="19"/>
        <end position="47"/>
    </location>
</feature>
<comment type="caution">
    <text evidence="2">The sequence shown here is derived from an EMBL/GenBank/DDBJ whole genome shotgun (WGS) entry which is preliminary data.</text>
</comment>
<dbReference type="Proteomes" id="UP001597040">
    <property type="component" value="Unassembled WGS sequence"/>
</dbReference>
<feature type="region of interest" description="Disordered" evidence="1">
    <location>
        <begin position="19"/>
        <end position="50"/>
    </location>
</feature>
<evidence type="ECO:0008006" key="4">
    <source>
        <dbReference type="Google" id="ProtNLM"/>
    </source>
</evidence>
<organism evidence="2 3">
    <name type="scientific">Virgibacillus byunsanensis</name>
    <dbReference type="NCBI Taxonomy" id="570945"/>
    <lineage>
        <taxon>Bacteria</taxon>
        <taxon>Bacillati</taxon>
        <taxon>Bacillota</taxon>
        <taxon>Bacilli</taxon>
        <taxon>Bacillales</taxon>
        <taxon>Bacillaceae</taxon>
        <taxon>Virgibacillus</taxon>
    </lineage>
</organism>
<evidence type="ECO:0000313" key="3">
    <source>
        <dbReference type="Proteomes" id="UP001597040"/>
    </source>
</evidence>
<dbReference type="RefSeq" id="WP_390359995.1">
    <property type="nucleotide sequence ID" value="NZ_JBHTKJ010000010.1"/>
</dbReference>
<reference evidence="3" key="1">
    <citation type="journal article" date="2019" name="Int. J. Syst. Evol. Microbiol.">
        <title>The Global Catalogue of Microorganisms (GCM) 10K type strain sequencing project: providing services to taxonomists for standard genome sequencing and annotation.</title>
        <authorList>
            <consortium name="The Broad Institute Genomics Platform"/>
            <consortium name="The Broad Institute Genome Sequencing Center for Infectious Disease"/>
            <person name="Wu L."/>
            <person name="Ma J."/>
        </authorList>
    </citation>
    <scope>NUCLEOTIDE SEQUENCE [LARGE SCALE GENOMIC DNA]</scope>
    <source>
        <strain evidence="3">CCUG 56754</strain>
    </source>
</reference>
<gene>
    <name evidence="2" type="ORF">ACFQ3N_04570</name>
</gene>
<accession>A0ABW3LL71</accession>
<protein>
    <recommendedName>
        <fullName evidence="4">Bacterial spore germination immunoglobulin-like domain-containing protein</fullName>
    </recommendedName>
</protein>
<proteinExistence type="predicted"/>
<dbReference type="EMBL" id="JBHTKJ010000010">
    <property type="protein sequence ID" value="MFD1037690.1"/>
    <property type="molecule type" value="Genomic_DNA"/>
</dbReference>
<sequence length="149" mass="16621">MKYVWIALTATLLIGCSEDNTEQEEVQQDQEENNAAETEPESTDDSAVEFRNVDVKVENNEVQLTGEGKSDTDVAYFKLDQGESQIVEETEVELDPNEQGWGQFEITVQLSDEVASTEEVPVIMLYGKNASGEVINPNYIPVDLENQIS</sequence>
<evidence type="ECO:0000313" key="2">
    <source>
        <dbReference type="EMBL" id="MFD1037690.1"/>
    </source>
</evidence>
<evidence type="ECO:0000256" key="1">
    <source>
        <dbReference type="SAM" id="MobiDB-lite"/>
    </source>
</evidence>